<evidence type="ECO:0000313" key="6">
    <source>
        <dbReference type="EMBL" id="MBK7274745.1"/>
    </source>
</evidence>
<dbReference type="PANTHER" id="PTHR30514:SF1">
    <property type="entry name" value="HTH-TYPE TRANSCRIPTIONAL REGULATOR HEXR-RELATED"/>
    <property type="match status" value="1"/>
</dbReference>
<dbReference type="InterPro" id="IPR001347">
    <property type="entry name" value="SIS_dom"/>
</dbReference>
<dbReference type="Gene3D" id="1.10.10.10">
    <property type="entry name" value="Winged helix-like DNA-binding domain superfamily/Winged helix DNA-binding domain"/>
    <property type="match status" value="1"/>
</dbReference>
<dbReference type="PROSITE" id="PS51071">
    <property type="entry name" value="HTH_RPIR"/>
    <property type="match status" value="1"/>
</dbReference>
<sequence>MTASTTRSEGGQSTALVTMRTLLPNLRASERRIAELFLADPEASAELAIAEVAERSGTSTTSVIRLCKRLGYKGFKDLRNDVLREVTRESFETAAFAGTPRDIDRSDSIEDIIAKVSLAETLSIADTTKVLDVVALGKAADALAAATRIDIFGLGASSFVGEDLQQKLVRIGRAALRWPDSHAAWPAATTLGPGCVAVALSHSGATVDTISFLELARSAGATTIAITNHSSSPLTEAADIVLTTAARETGFRSGALGSRIAQLMVIDCLFIRVAQLDFDASMEAIRNTYATIQRLTAKR</sequence>
<dbReference type="GO" id="GO:1901135">
    <property type="term" value="P:carbohydrate derivative metabolic process"/>
    <property type="evidence" value="ECO:0007669"/>
    <property type="project" value="InterPro"/>
</dbReference>
<dbReference type="Pfam" id="PF01380">
    <property type="entry name" value="SIS"/>
    <property type="match status" value="1"/>
</dbReference>
<keyword evidence="2" id="KW-0238">DNA-binding</keyword>
<organism evidence="6 7">
    <name type="scientific">Candidatus Phosphoribacter hodrii</name>
    <dbReference type="NCBI Taxonomy" id="2953743"/>
    <lineage>
        <taxon>Bacteria</taxon>
        <taxon>Bacillati</taxon>
        <taxon>Actinomycetota</taxon>
        <taxon>Actinomycetes</taxon>
        <taxon>Micrococcales</taxon>
        <taxon>Dermatophilaceae</taxon>
        <taxon>Candidatus Phosphoribacter</taxon>
    </lineage>
</organism>
<dbReference type="Gene3D" id="3.40.50.10490">
    <property type="entry name" value="Glucose-6-phosphate isomerase like protein, domain 1"/>
    <property type="match status" value="1"/>
</dbReference>
<dbReference type="EMBL" id="JADJIB010000011">
    <property type="protein sequence ID" value="MBK7274745.1"/>
    <property type="molecule type" value="Genomic_DNA"/>
</dbReference>
<feature type="domain" description="SIS" evidence="5">
    <location>
        <begin position="139"/>
        <end position="279"/>
    </location>
</feature>
<name>A0A935IP20_9MICO</name>
<dbReference type="GO" id="GO:0097367">
    <property type="term" value="F:carbohydrate derivative binding"/>
    <property type="evidence" value="ECO:0007669"/>
    <property type="project" value="InterPro"/>
</dbReference>
<evidence type="ECO:0000313" key="7">
    <source>
        <dbReference type="Proteomes" id="UP000726105"/>
    </source>
</evidence>
<dbReference type="GO" id="GO:0003700">
    <property type="term" value="F:DNA-binding transcription factor activity"/>
    <property type="evidence" value="ECO:0007669"/>
    <property type="project" value="InterPro"/>
</dbReference>
<dbReference type="Pfam" id="PF01418">
    <property type="entry name" value="HTH_6"/>
    <property type="match status" value="1"/>
</dbReference>
<comment type="caution">
    <text evidence="6">The sequence shown here is derived from an EMBL/GenBank/DDBJ whole genome shotgun (WGS) entry which is preliminary data.</text>
</comment>
<gene>
    <name evidence="6" type="ORF">IPI13_16870</name>
</gene>
<dbReference type="InterPro" id="IPR047640">
    <property type="entry name" value="RpiR-like"/>
</dbReference>
<accession>A0A935IP20</accession>
<dbReference type="InterPro" id="IPR000281">
    <property type="entry name" value="HTH_RpiR"/>
</dbReference>
<protein>
    <submittedName>
        <fullName evidence="6">MurR/RpiR family transcriptional regulator</fullName>
    </submittedName>
</protein>
<dbReference type="Proteomes" id="UP000726105">
    <property type="component" value="Unassembled WGS sequence"/>
</dbReference>
<keyword evidence="1" id="KW-0805">Transcription regulation</keyword>
<proteinExistence type="predicted"/>
<dbReference type="AlphaFoldDB" id="A0A935IP20"/>
<dbReference type="CDD" id="cd05013">
    <property type="entry name" value="SIS_RpiR"/>
    <property type="match status" value="1"/>
</dbReference>
<evidence type="ECO:0000259" key="4">
    <source>
        <dbReference type="PROSITE" id="PS51071"/>
    </source>
</evidence>
<dbReference type="PROSITE" id="PS51464">
    <property type="entry name" value="SIS"/>
    <property type="match status" value="1"/>
</dbReference>
<evidence type="ECO:0000256" key="2">
    <source>
        <dbReference type="ARBA" id="ARBA00023125"/>
    </source>
</evidence>
<evidence type="ECO:0000256" key="1">
    <source>
        <dbReference type="ARBA" id="ARBA00023015"/>
    </source>
</evidence>
<dbReference type="GO" id="GO:0003677">
    <property type="term" value="F:DNA binding"/>
    <property type="evidence" value="ECO:0007669"/>
    <property type="project" value="UniProtKB-KW"/>
</dbReference>
<evidence type="ECO:0000256" key="3">
    <source>
        <dbReference type="ARBA" id="ARBA00023163"/>
    </source>
</evidence>
<keyword evidence="3" id="KW-0804">Transcription</keyword>
<dbReference type="SUPFAM" id="SSF46689">
    <property type="entry name" value="Homeodomain-like"/>
    <property type="match status" value="1"/>
</dbReference>
<dbReference type="InterPro" id="IPR036388">
    <property type="entry name" value="WH-like_DNA-bd_sf"/>
</dbReference>
<dbReference type="InterPro" id="IPR046348">
    <property type="entry name" value="SIS_dom_sf"/>
</dbReference>
<dbReference type="InterPro" id="IPR009057">
    <property type="entry name" value="Homeodomain-like_sf"/>
</dbReference>
<dbReference type="InterPro" id="IPR035472">
    <property type="entry name" value="RpiR-like_SIS"/>
</dbReference>
<reference evidence="6 7" key="1">
    <citation type="submission" date="2020-10" db="EMBL/GenBank/DDBJ databases">
        <title>Connecting structure to function with the recovery of over 1000 high-quality activated sludge metagenome-assembled genomes encoding full-length rRNA genes using long-read sequencing.</title>
        <authorList>
            <person name="Singleton C.M."/>
            <person name="Petriglieri F."/>
            <person name="Kristensen J.M."/>
            <person name="Kirkegaard R.H."/>
            <person name="Michaelsen T.Y."/>
            <person name="Andersen M.H."/>
            <person name="Karst S.M."/>
            <person name="Dueholm M.S."/>
            <person name="Nielsen P.H."/>
            <person name="Albertsen M."/>
        </authorList>
    </citation>
    <scope>NUCLEOTIDE SEQUENCE [LARGE SCALE GENOMIC DNA]</scope>
    <source>
        <strain evidence="6">Ega_18-Q3-R5-49_MAXAC.001</strain>
    </source>
</reference>
<feature type="domain" description="HTH rpiR-type" evidence="4">
    <location>
        <begin position="13"/>
        <end position="89"/>
    </location>
</feature>
<dbReference type="PANTHER" id="PTHR30514">
    <property type="entry name" value="GLUCOKINASE"/>
    <property type="match status" value="1"/>
</dbReference>
<dbReference type="SUPFAM" id="SSF53697">
    <property type="entry name" value="SIS domain"/>
    <property type="match status" value="1"/>
</dbReference>
<evidence type="ECO:0000259" key="5">
    <source>
        <dbReference type="PROSITE" id="PS51464"/>
    </source>
</evidence>